<accession>A0ABV2RGM5</accession>
<feature type="transmembrane region" description="Helical" evidence="1">
    <location>
        <begin position="25"/>
        <end position="45"/>
    </location>
</feature>
<dbReference type="Proteomes" id="UP001549291">
    <property type="component" value="Unassembled WGS sequence"/>
</dbReference>
<name>A0ABV2RGM5_BRAJP</name>
<reference evidence="2 3" key="1">
    <citation type="submission" date="2024-06" db="EMBL/GenBank/DDBJ databases">
        <title>Genomic Encyclopedia of Type Strains, Phase V (KMG-V): Genome sequencing to study the core and pangenomes of soil and plant-associated prokaryotes.</title>
        <authorList>
            <person name="Whitman W."/>
        </authorList>
    </citation>
    <scope>NUCLEOTIDE SEQUENCE [LARGE SCALE GENOMIC DNA]</scope>
    <source>
        <strain evidence="2 3">USDA 160</strain>
    </source>
</reference>
<keyword evidence="1" id="KW-1133">Transmembrane helix</keyword>
<evidence type="ECO:0000256" key="1">
    <source>
        <dbReference type="SAM" id="Phobius"/>
    </source>
</evidence>
<keyword evidence="1" id="KW-0812">Transmembrane</keyword>
<keyword evidence="1" id="KW-0472">Membrane</keyword>
<keyword evidence="3" id="KW-1185">Reference proteome</keyword>
<gene>
    <name evidence="2" type="ORF">ABIF63_000189</name>
</gene>
<comment type="caution">
    <text evidence="2">The sequence shown here is derived from an EMBL/GenBank/DDBJ whole genome shotgun (WGS) entry which is preliminary data.</text>
</comment>
<organism evidence="2 3">
    <name type="scientific">Bradyrhizobium japonicum</name>
    <dbReference type="NCBI Taxonomy" id="375"/>
    <lineage>
        <taxon>Bacteria</taxon>
        <taxon>Pseudomonadati</taxon>
        <taxon>Pseudomonadota</taxon>
        <taxon>Alphaproteobacteria</taxon>
        <taxon>Hyphomicrobiales</taxon>
        <taxon>Nitrobacteraceae</taxon>
        <taxon>Bradyrhizobium</taxon>
    </lineage>
</organism>
<protein>
    <submittedName>
        <fullName evidence="2">Uncharacterized protein</fullName>
    </submittedName>
</protein>
<proteinExistence type="predicted"/>
<evidence type="ECO:0000313" key="3">
    <source>
        <dbReference type="Proteomes" id="UP001549291"/>
    </source>
</evidence>
<dbReference type="RefSeq" id="WP_162832281.1">
    <property type="nucleotide sequence ID" value="NZ_JALJZA010000002.1"/>
</dbReference>
<evidence type="ECO:0000313" key="2">
    <source>
        <dbReference type="EMBL" id="MET4716086.1"/>
    </source>
</evidence>
<dbReference type="EMBL" id="JBEPTQ010000001">
    <property type="protein sequence ID" value="MET4716086.1"/>
    <property type="molecule type" value="Genomic_DNA"/>
</dbReference>
<sequence>MLGTLAKALSRTTTLDVDVDELKTILIFCGAGLLVSLAVAMAYGLDPAASIL</sequence>